<evidence type="ECO:0000313" key="1">
    <source>
        <dbReference type="EMBL" id="QNP50687.1"/>
    </source>
</evidence>
<proteinExistence type="predicted"/>
<dbReference type="KEGG" id="daer:H9K75_23125"/>
<accession>A0A7H0GQX1</accession>
<keyword evidence="2" id="KW-1185">Reference proteome</keyword>
<name>A0A7H0GQX1_9BURK</name>
<reference evidence="1 2" key="1">
    <citation type="submission" date="2020-08" db="EMBL/GenBank/DDBJ databases">
        <title>Genome sequence of Diaphorobacter aerolatus KACC 16536T.</title>
        <authorList>
            <person name="Hyun D.-W."/>
            <person name="Bae J.-W."/>
        </authorList>
    </citation>
    <scope>NUCLEOTIDE SEQUENCE [LARGE SCALE GENOMIC DNA]</scope>
    <source>
        <strain evidence="1 2">KACC 16536</strain>
    </source>
</reference>
<dbReference type="AlphaFoldDB" id="A0A7H0GQX1"/>
<protein>
    <submittedName>
        <fullName evidence="1">Uncharacterized protein</fullName>
    </submittedName>
</protein>
<dbReference type="Proteomes" id="UP000516028">
    <property type="component" value="Chromosome"/>
</dbReference>
<dbReference type="EMBL" id="CP060783">
    <property type="protein sequence ID" value="QNP50687.1"/>
    <property type="molecule type" value="Genomic_DNA"/>
</dbReference>
<gene>
    <name evidence="1" type="ORF">H9K75_23125</name>
</gene>
<organism evidence="1 2">
    <name type="scientific">Diaphorobacter aerolatus</name>
    <dbReference type="NCBI Taxonomy" id="1288495"/>
    <lineage>
        <taxon>Bacteria</taxon>
        <taxon>Pseudomonadati</taxon>
        <taxon>Pseudomonadota</taxon>
        <taxon>Betaproteobacteria</taxon>
        <taxon>Burkholderiales</taxon>
        <taxon>Comamonadaceae</taxon>
        <taxon>Diaphorobacter</taxon>
    </lineage>
</organism>
<evidence type="ECO:0000313" key="2">
    <source>
        <dbReference type="Proteomes" id="UP000516028"/>
    </source>
</evidence>
<sequence length="65" mass="7513">MYQRLLSEKLNGLKATGQYRTFVTLNRICGQYAFNIPWEMKAFDGMELAIGLNARLAEYHVELTL</sequence>
<dbReference type="RefSeq" id="WP_187726185.1">
    <property type="nucleotide sequence ID" value="NZ_CP060783.1"/>
</dbReference>